<reference evidence="1 2" key="1">
    <citation type="journal article" date="2021" name="Commun. Biol.">
        <title>The genome of Shorea leprosula (Dipterocarpaceae) highlights the ecological relevance of drought in aseasonal tropical rainforests.</title>
        <authorList>
            <person name="Ng K.K.S."/>
            <person name="Kobayashi M.J."/>
            <person name="Fawcett J.A."/>
            <person name="Hatakeyama M."/>
            <person name="Paape T."/>
            <person name="Ng C.H."/>
            <person name="Ang C.C."/>
            <person name="Tnah L.H."/>
            <person name="Lee C.T."/>
            <person name="Nishiyama T."/>
            <person name="Sese J."/>
            <person name="O'Brien M.J."/>
            <person name="Copetti D."/>
            <person name="Mohd Noor M.I."/>
            <person name="Ong R.C."/>
            <person name="Putra M."/>
            <person name="Sireger I.Z."/>
            <person name="Indrioko S."/>
            <person name="Kosugi Y."/>
            <person name="Izuno A."/>
            <person name="Isagi Y."/>
            <person name="Lee S.L."/>
            <person name="Shimizu K.K."/>
        </authorList>
    </citation>
    <scope>NUCLEOTIDE SEQUENCE [LARGE SCALE GENOMIC DNA]</scope>
    <source>
        <strain evidence="1">214</strain>
    </source>
</reference>
<sequence>MFVVCIRSVDWSSNHQLGSFGRGPVYSSYIEDKTSCF</sequence>
<proteinExistence type="predicted"/>
<evidence type="ECO:0000313" key="2">
    <source>
        <dbReference type="Proteomes" id="UP001054252"/>
    </source>
</evidence>
<organism evidence="1 2">
    <name type="scientific">Rubroshorea leprosula</name>
    <dbReference type="NCBI Taxonomy" id="152421"/>
    <lineage>
        <taxon>Eukaryota</taxon>
        <taxon>Viridiplantae</taxon>
        <taxon>Streptophyta</taxon>
        <taxon>Embryophyta</taxon>
        <taxon>Tracheophyta</taxon>
        <taxon>Spermatophyta</taxon>
        <taxon>Magnoliopsida</taxon>
        <taxon>eudicotyledons</taxon>
        <taxon>Gunneridae</taxon>
        <taxon>Pentapetalae</taxon>
        <taxon>rosids</taxon>
        <taxon>malvids</taxon>
        <taxon>Malvales</taxon>
        <taxon>Dipterocarpaceae</taxon>
        <taxon>Rubroshorea</taxon>
    </lineage>
</organism>
<dbReference type="EMBL" id="BPVZ01001394">
    <property type="protein sequence ID" value="GKV53445.1"/>
    <property type="molecule type" value="Genomic_DNA"/>
</dbReference>
<gene>
    <name evidence="1" type="ORF">SLEP1_g59969</name>
</gene>
<protein>
    <submittedName>
        <fullName evidence="1">Uncharacterized protein</fullName>
    </submittedName>
</protein>
<accession>A0AAV5MTX8</accession>
<dbReference type="AlphaFoldDB" id="A0AAV5MTX8"/>
<name>A0AAV5MTX8_9ROSI</name>
<evidence type="ECO:0000313" key="1">
    <source>
        <dbReference type="EMBL" id="GKV53445.1"/>
    </source>
</evidence>
<comment type="caution">
    <text evidence="1">The sequence shown here is derived from an EMBL/GenBank/DDBJ whole genome shotgun (WGS) entry which is preliminary data.</text>
</comment>
<dbReference type="Proteomes" id="UP001054252">
    <property type="component" value="Unassembled WGS sequence"/>
</dbReference>
<keyword evidence="2" id="KW-1185">Reference proteome</keyword>